<reference evidence="3" key="1">
    <citation type="journal article" date="2014" name="Int. J. Syst. Evol. Microbiol.">
        <title>Complete genome sequence of Corynebacterium casei LMG S-19264T (=DSM 44701T), isolated from a smear-ripened cheese.</title>
        <authorList>
            <consortium name="US DOE Joint Genome Institute (JGI-PGF)"/>
            <person name="Walter F."/>
            <person name="Albersmeier A."/>
            <person name="Kalinowski J."/>
            <person name="Ruckert C."/>
        </authorList>
    </citation>
    <scope>NUCLEOTIDE SEQUENCE</scope>
    <source>
        <strain evidence="3">CGMCC 1.15360</strain>
    </source>
</reference>
<feature type="transmembrane region" description="Helical" evidence="1">
    <location>
        <begin position="270"/>
        <end position="290"/>
    </location>
</feature>
<dbReference type="Proteomes" id="UP000612349">
    <property type="component" value="Unassembled WGS sequence"/>
</dbReference>
<dbReference type="PANTHER" id="PTHR48090">
    <property type="entry name" value="UNDECAPRENYL-PHOSPHATE 4-DEOXY-4-FORMAMIDO-L-ARABINOSE TRANSFERASE-RELATED"/>
    <property type="match status" value="1"/>
</dbReference>
<proteinExistence type="predicted"/>
<comment type="caution">
    <text evidence="3">The sequence shown here is derived from an EMBL/GenBank/DDBJ whole genome shotgun (WGS) entry which is preliminary data.</text>
</comment>
<dbReference type="AlphaFoldDB" id="A0A916YYZ3"/>
<gene>
    <name evidence="3" type="ORF">GCM10010990_16510</name>
</gene>
<dbReference type="EMBL" id="BMIP01000003">
    <property type="protein sequence ID" value="GGD67696.1"/>
    <property type="molecule type" value="Genomic_DNA"/>
</dbReference>
<feature type="domain" description="Glycosyltransferase 2-like" evidence="2">
    <location>
        <begin position="8"/>
        <end position="169"/>
    </location>
</feature>
<evidence type="ECO:0000313" key="3">
    <source>
        <dbReference type="EMBL" id="GGD67696.1"/>
    </source>
</evidence>
<keyword evidence="4" id="KW-1185">Reference proteome</keyword>
<keyword evidence="1" id="KW-1133">Transmembrane helix</keyword>
<dbReference type="SUPFAM" id="SSF53448">
    <property type="entry name" value="Nucleotide-diphospho-sugar transferases"/>
    <property type="match status" value="1"/>
</dbReference>
<accession>A0A916YYZ3</accession>
<dbReference type="InterPro" id="IPR050256">
    <property type="entry name" value="Glycosyltransferase_2"/>
</dbReference>
<dbReference type="InterPro" id="IPR001173">
    <property type="entry name" value="Glyco_trans_2-like"/>
</dbReference>
<keyword evidence="1" id="KW-0812">Transmembrane</keyword>
<keyword evidence="1" id="KW-0472">Membrane</keyword>
<dbReference type="OrthoDB" id="9807795at2"/>
<sequence length="347" mass="37826">MTRLIIQIPCLNEADDLPAALAALPREIPGIDEIEVLIIDDGSDDNTSEVAARWGVHHIVRHRRNRGLAHAFQSGLDACLSAGADIIVNTDADGQYEGADIADLVQPILRNEADIVIGDRGVGKNAHFGPIKRRLQTLGSAVVRKLSGTDITDAVSGFRAISREAAQRITITTEFSYTTDMLIQAGRKRMAITSVPVRTHPTLRPSRLFRSIPRFIMQTGVTIARAYTTYNALRVFVGTGLFLAFAGLAPILRFLWFFMNGDGQGHIQSLIVGGVLMILGALVAVMGMLADLITTNRKLMETTLHKVRKLEEQLARHEKDSVALDLPSVSAEPGTVPLTPVERKAVR</sequence>
<dbReference type="GO" id="GO:0016740">
    <property type="term" value="F:transferase activity"/>
    <property type="evidence" value="ECO:0007669"/>
    <property type="project" value="UniProtKB-KW"/>
</dbReference>
<dbReference type="RefSeq" id="WP_082922137.1">
    <property type="nucleotide sequence ID" value="NZ_BMIP01000003.1"/>
</dbReference>
<feature type="transmembrane region" description="Helical" evidence="1">
    <location>
        <begin position="235"/>
        <end position="258"/>
    </location>
</feature>
<protein>
    <submittedName>
        <fullName evidence="3">Glycosyl transferase</fullName>
    </submittedName>
</protein>
<evidence type="ECO:0000259" key="2">
    <source>
        <dbReference type="Pfam" id="PF00535"/>
    </source>
</evidence>
<evidence type="ECO:0000256" key="1">
    <source>
        <dbReference type="SAM" id="Phobius"/>
    </source>
</evidence>
<reference evidence="3" key="2">
    <citation type="submission" date="2020-09" db="EMBL/GenBank/DDBJ databases">
        <authorList>
            <person name="Sun Q."/>
            <person name="Zhou Y."/>
        </authorList>
    </citation>
    <scope>NUCLEOTIDE SEQUENCE</scope>
    <source>
        <strain evidence="3">CGMCC 1.15360</strain>
    </source>
</reference>
<evidence type="ECO:0000313" key="4">
    <source>
        <dbReference type="Proteomes" id="UP000612349"/>
    </source>
</evidence>
<dbReference type="Gene3D" id="3.90.550.10">
    <property type="entry name" value="Spore Coat Polysaccharide Biosynthesis Protein SpsA, Chain A"/>
    <property type="match status" value="1"/>
</dbReference>
<keyword evidence="3" id="KW-0808">Transferase</keyword>
<dbReference type="Pfam" id="PF00535">
    <property type="entry name" value="Glycos_transf_2"/>
    <property type="match status" value="1"/>
</dbReference>
<organism evidence="3 4">
    <name type="scientific">Croceicoccus mobilis</name>
    <dbReference type="NCBI Taxonomy" id="1703339"/>
    <lineage>
        <taxon>Bacteria</taxon>
        <taxon>Pseudomonadati</taxon>
        <taxon>Pseudomonadota</taxon>
        <taxon>Alphaproteobacteria</taxon>
        <taxon>Sphingomonadales</taxon>
        <taxon>Erythrobacteraceae</taxon>
        <taxon>Croceicoccus</taxon>
    </lineage>
</organism>
<name>A0A916YYZ3_9SPHN</name>
<dbReference type="InterPro" id="IPR029044">
    <property type="entry name" value="Nucleotide-diphossugar_trans"/>
</dbReference>
<dbReference type="PANTHER" id="PTHR48090:SF7">
    <property type="entry name" value="RFBJ PROTEIN"/>
    <property type="match status" value="1"/>
</dbReference>
<dbReference type="CDD" id="cd04179">
    <property type="entry name" value="DPM_DPG-synthase_like"/>
    <property type="match status" value="1"/>
</dbReference>